<accession>W4FDU4</accession>
<dbReference type="AlphaFoldDB" id="W4FDU4"/>
<feature type="transmembrane region" description="Helical" evidence="1">
    <location>
        <begin position="115"/>
        <end position="136"/>
    </location>
</feature>
<dbReference type="GeneID" id="20820166"/>
<keyword evidence="1" id="KW-0812">Transmembrane</keyword>
<gene>
    <name evidence="2" type="ORF">H257_18170</name>
</gene>
<name>W4FDU4_APHAT</name>
<feature type="transmembrane region" description="Helical" evidence="1">
    <location>
        <begin position="12"/>
        <end position="34"/>
    </location>
</feature>
<evidence type="ECO:0000313" key="2">
    <source>
        <dbReference type="EMBL" id="ETV65044.1"/>
    </source>
</evidence>
<feature type="transmembrane region" description="Helical" evidence="1">
    <location>
        <begin position="54"/>
        <end position="71"/>
    </location>
</feature>
<reference evidence="2" key="1">
    <citation type="submission" date="2013-12" db="EMBL/GenBank/DDBJ databases">
        <title>The Genome Sequence of Aphanomyces astaci APO3.</title>
        <authorList>
            <consortium name="The Broad Institute Genomics Platform"/>
            <person name="Russ C."/>
            <person name="Tyler B."/>
            <person name="van West P."/>
            <person name="Dieguez-Uribeondo J."/>
            <person name="Young S.K."/>
            <person name="Zeng Q."/>
            <person name="Gargeya S."/>
            <person name="Fitzgerald M."/>
            <person name="Abouelleil A."/>
            <person name="Alvarado L."/>
            <person name="Chapman S.B."/>
            <person name="Gainer-Dewar J."/>
            <person name="Goldberg J."/>
            <person name="Griggs A."/>
            <person name="Gujja S."/>
            <person name="Hansen M."/>
            <person name="Howarth C."/>
            <person name="Imamovic A."/>
            <person name="Ireland A."/>
            <person name="Larimer J."/>
            <person name="McCowan C."/>
            <person name="Murphy C."/>
            <person name="Pearson M."/>
            <person name="Poon T.W."/>
            <person name="Priest M."/>
            <person name="Roberts A."/>
            <person name="Saif S."/>
            <person name="Shea T."/>
            <person name="Sykes S."/>
            <person name="Wortman J."/>
            <person name="Nusbaum C."/>
            <person name="Birren B."/>
        </authorList>
    </citation>
    <scope>NUCLEOTIDE SEQUENCE [LARGE SCALE GENOMIC DNA]</scope>
    <source>
        <strain evidence="2">APO3</strain>
    </source>
</reference>
<feature type="transmembrane region" description="Helical" evidence="1">
    <location>
        <begin position="83"/>
        <end position="103"/>
    </location>
</feature>
<dbReference type="VEuPathDB" id="FungiDB:H257_18170"/>
<dbReference type="RefSeq" id="XP_009845480.1">
    <property type="nucleotide sequence ID" value="XM_009847178.1"/>
</dbReference>
<protein>
    <submittedName>
        <fullName evidence="2">Uncharacterized protein</fullName>
    </submittedName>
</protein>
<evidence type="ECO:0000256" key="1">
    <source>
        <dbReference type="SAM" id="Phobius"/>
    </source>
</evidence>
<dbReference type="EMBL" id="KI913253">
    <property type="protein sequence ID" value="ETV65044.1"/>
    <property type="molecule type" value="Genomic_DNA"/>
</dbReference>
<sequence>MSTHIQSLGGAISIQEAAMLAFSSLALQFGYRIPHDPGFVLSTTSLRLRYFDEFIMALGLTWTIHLGMELGSVAIRMQYRNRWFLALNTQVKAALTVVVYVLLVVTRNTTSYNAAIGSLIGIWLFALASGFGSVAVSKWFDRPPSTPAYPQSFSKDDVSVEFSKANIPRNRVGYLSQQYGRWSLLGIVLEGWRGVPTGPKSFLMACHSVLVHLSAGGTVVPLICKDITPDSFNKLVLATVCMKKRPGSIAPTMSAARQSEQDILALEDTFLK</sequence>
<proteinExistence type="predicted"/>
<keyword evidence="1" id="KW-0472">Membrane</keyword>
<dbReference type="OrthoDB" id="154250at2759"/>
<organism evidence="2">
    <name type="scientific">Aphanomyces astaci</name>
    <name type="common">Crayfish plague agent</name>
    <dbReference type="NCBI Taxonomy" id="112090"/>
    <lineage>
        <taxon>Eukaryota</taxon>
        <taxon>Sar</taxon>
        <taxon>Stramenopiles</taxon>
        <taxon>Oomycota</taxon>
        <taxon>Saprolegniomycetes</taxon>
        <taxon>Saprolegniales</taxon>
        <taxon>Verrucalvaceae</taxon>
        <taxon>Aphanomyces</taxon>
    </lineage>
</organism>
<keyword evidence="1" id="KW-1133">Transmembrane helix</keyword>